<keyword evidence="1" id="KW-0812">Transmembrane</keyword>
<feature type="transmembrane region" description="Helical" evidence="1">
    <location>
        <begin position="216"/>
        <end position="239"/>
    </location>
</feature>
<dbReference type="RefSeq" id="WP_382370978.1">
    <property type="nucleotide sequence ID" value="NZ_JBHLWB010000008.1"/>
</dbReference>
<reference evidence="3 4" key="1">
    <citation type="submission" date="2024-09" db="EMBL/GenBank/DDBJ databases">
        <authorList>
            <person name="Sun Q."/>
            <person name="Mori K."/>
        </authorList>
    </citation>
    <scope>NUCLEOTIDE SEQUENCE [LARGE SCALE GENOMIC DNA]</scope>
    <source>
        <strain evidence="3 4">CCM 7539</strain>
    </source>
</reference>
<dbReference type="InterPro" id="IPR000620">
    <property type="entry name" value="EamA_dom"/>
</dbReference>
<protein>
    <submittedName>
        <fullName evidence="3">DMT family transporter</fullName>
    </submittedName>
</protein>
<keyword evidence="1" id="KW-0472">Membrane</keyword>
<feature type="transmembrane region" description="Helical" evidence="1">
    <location>
        <begin position="106"/>
        <end position="123"/>
    </location>
</feature>
<dbReference type="Proteomes" id="UP001589767">
    <property type="component" value="Unassembled WGS sequence"/>
</dbReference>
<name>A0ABV6H1X1_9PAST</name>
<feature type="transmembrane region" description="Helical" evidence="1">
    <location>
        <begin position="284"/>
        <end position="303"/>
    </location>
</feature>
<feature type="transmembrane region" description="Helical" evidence="1">
    <location>
        <begin position="42"/>
        <end position="64"/>
    </location>
</feature>
<sequence length="318" mass="35552">MMRQVERPLSGFLLALTTAICWGSLPLALQRVLTVLDSYTIVWLRFLIAMLGLAIILVITGKLPNFKIAFNRRFRWITLIGCMGLAVNFILFNTSLEYINPSVSQVLGQVSPFFMMLAGVIIFKEKLRWNQKLGAVLLFIGLLTFFNARLVELFTSLTTYTKGVLLCVSAAIIWVSYAVAQKLLLRRFNSQQILFIFYICAALIFTPFSRPASLSGLNWVTGLCLLYCCLNTLVAYGAYAEALNRWEVAKVSSVITLTPLFTILFVEIFHRAFPESVAASNLNFLAYVGAFIVVLGALCSAVGHKLIKTRRFDVIGDK</sequence>
<feature type="transmembrane region" description="Helical" evidence="1">
    <location>
        <begin position="192"/>
        <end position="210"/>
    </location>
</feature>
<accession>A0ABV6H1X1</accession>
<feature type="transmembrane region" description="Helical" evidence="1">
    <location>
        <begin position="160"/>
        <end position="180"/>
    </location>
</feature>
<feature type="domain" description="EamA" evidence="2">
    <location>
        <begin position="10"/>
        <end position="144"/>
    </location>
</feature>
<dbReference type="SUPFAM" id="SSF103481">
    <property type="entry name" value="Multidrug resistance efflux transporter EmrE"/>
    <property type="match status" value="1"/>
</dbReference>
<organism evidence="3 4">
    <name type="scientific">Gallibacterium trehalosifermentans</name>
    <dbReference type="NCBI Taxonomy" id="516935"/>
    <lineage>
        <taxon>Bacteria</taxon>
        <taxon>Pseudomonadati</taxon>
        <taxon>Pseudomonadota</taxon>
        <taxon>Gammaproteobacteria</taxon>
        <taxon>Pasteurellales</taxon>
        <taxon>Pasteurellaceae</taxon>
        <taxon>Gallibacterium</taxon>
    </lineage>
</organism>
<evidence type="ECO:0000256" key="1">
    <source>
        <dbReference type="SAM" id="Phobius"/>
    </source>
</evidence>
<feature type="transmembrane region" description="Helical" evidence="1">
    <location>
        <begin position="135"/>
        <end position="154"/>
    </location>
</feature>
<comment type="caution">
    <text evidence="3">The sequence shown here is derived from an EMBL/GenBank/DDBJ whole genome shotgun (WGS) entry which is preliminary data.</text>
</comment>
<dbReference type="PANTHER" id="PTHR22911">
    <property type="entry name" value="ACYL-MALONYL CONDENSING ENZYME-RELATED"/>
    <property type="match status" value="1"/>
</dbReference>
<feature type="transmembrane region" description="Helical" evidence="1">
    <location>
        <begin position="251"/>
        <end position="272"/>
    </location>
</feature>
<keyword evidence="4" id="KW-1185">Reference proteome</keyword>
<evidence type="ECO:0000313" key="4">
    <source>
        <dbReference type="Proteomes" id="UP001589767"/>
    </source>
</evidence>
<proteinExistence type="predicted"/>
<dbReference type="Pfam" id="PF00892">
    <property type="entry name" value="EamA"/>
    <property type="match status" value="2"/>
</dbReference>
<dbReference type="InterPro" id="IPR037185">
    <property type="entry name" value="EmrE-like"/>
</dbReference>
<dbReference type="PANTHER" id="PTHR22911:SF134">
    <property type="entry name" value="DMT FAMILY TRANSPORTER"/>
    <property type="match status" value="1"/>
</dbReference>
<evidence type="ECO:0000259" key="2">
    <source>
        <dbReference type="Pfam" id="PF00892"/>
    </source>
</evidence>
<dbReference type="EMBL" id="JBHLWB010000008">
    <property type="protein sequence ID" value="MFC0309478.1"/>
    <property type="molecule type" value="Genomic_DNA"/>
</dbReference>
<evidence type="ECO:0000313" key="3">
    <source>
        <dbReference type="EMBL" id="MFC0309478.1"/>
    </source>
</evidence>
<dbReference type="Gene3D" id="1.10.3730.20">
    <property type="match status" value="1"/>
</dbReference>
<gene>
    <name evidence="3" type="ORF">ACFFHK_07110</name>
</gene>
<feature type="domain" description="EamA" evidence="2">
    <location>
        <begin position="162"/>
        <end position="298"/>
    </location>
</feature>
<feature type="transmembrane region" description="Helical" evidence="1">
    <location>
        <begin position="76"/>
        <end position="94"/>
    </location>
</feature>
<keyword evidence="1" id="KW-1133">Transmembrane helix</keyword>